<sequence length="196" mass="22694">MLKAWSKEELACLKAAMNESIQLKIIANYLGRTVSAISKVLVRQGIRTPSQKCGKPKGRKLDFSQSKKYERDIQVMKKLAVKYFGETFEQRRFSAIQKMHIPSSKILEAQDRFYRGRRRKKKDDFFHLPASLSVAKAWAHEEGLSFRPHWLSCTHSDPAYVVGQKLISETKLIMMINQARMDKGLKPFEIAEICWD</sequence>
<evidence type="ECO:0000313" key="1">
    <source>
        <dbReference type="EMBL" id="WVX66910.1"/>
    </source>
</evidence>
<evidence type="ECO:0000313" key="2">
    <source>
        <dbReference type="Proteomes" id="UP001330434"/>
    </source>
</evidence>
<gene>
    <name evidence="1" type="ORF">Bealeia1_01099</name>
</gene>
<dbReference type="EMBL" id="CP133270">
    <property type="protein sequence ID" value="WVX66910.1"/>
    <property type="molecule type" value="Genomic_DNA"/>
</dbReference>
<evidence type="ECO:0008006" key="3">
    <source>
        <dbReference type="Google" id="ProtNLM"/>
    </source>
</evidence>
<dbReference type="RefSeq" id="WP_331255725.1">
    <property type="nucleotide sequence ID" value="NZ_CP133270.1"/>
</dbReference>
<dbReference type="Proteomes" id="UP001330434">
    <property type="component" value="Chromosome"/>
</dbReference>
<reference evidence="1 2" key="1">
    <citation type="journal article" date="2024" name="Environ. Microbiol.">
        <title>Novel evolutionary insights on the interactions of the Holosporales (Alphaproteobacteria) with eukaryotic hosts from comparative genomics.</title>
        <authorList>
            <person name="Giovannini M."/>
            <person name="Petroni G."/>
            <person name="Castelli M."/>
        </authorList>
    </citation>
    <scope>NUCLEOTIDE SEQUENCE [LARGE SCALE GENOMIC DNA]</scope>
    <source>
        <strain evidence="1 2">US_Bl 15I1</strain>
    </source>
</reference>
<accession>A0ABZ2C3C9</accession>
<keyword evidence="2" id="KW-1185">Reference proteome</keyword>
<proteinExistence type="predicted"/>
<name>A0ABZ2C3C9_9PROT</name>
<protein>
    <recommendedName>
        <fullName evidence="3">Helix-turn-helix domain-containing protein</fullName>
    </recommendedName>
</protein>
<organism evidence="1 2">
    <name type="scientific">Candidatus Bealeia paramacronuclearis</name>
    <dbReference type="NCBI Taxonomy" id="1921001"/>
    <lineage>
        <taxon>Bacteria</taxon>
        <taxon>Pseudomonadati</taxon>
        <taxon>Pseudomonadota</taxon>
        <taxon>Alphaproteobacteria</taxon>
        <taxon>Holosporales</taxon>
        <taxon>Holosporaceae</taxon>
        <taxon>Candidatus Bealeia</taxon>
    </lineage>
</organism>